<evidence type="ECO:0000256" key="1">
    <source>
        <dbReference type="SAM" id="MobiDB-lite"/>
    </source>
</evidence>
<name>F0F995_9BACT</name>
<dbReference type="STRING" id="888743.HMPREF9141_2162"/>
<evidence type="ECO:0000313" key="3">
    <source>
        <dbReference type="Proteomes" id="UP000005697"/>
    </source>
</evidence>
<feature type="compositionally biased region" description="Basic and acidic residues" evidence="1">
    <location>
        <begin position="64"/>
        <end position="74"/>
    </location>
</feature>
<proteinExistence type="predicted"/>
<dbReference type="AlphaFoldDB" id="F0F995"/>
<organism evidence="2 3">
    <name type="scientific">Prevotella multiformis DSM 16608</name>
    <dbReference type="NCBI Taxonomy" id="888743"/>
    <lineage>
        <taxon>Bacteria</taxon>
        <taxon>Pseudomonadati</taxon>
        <taxon>Bacteroidota</taxon>
        <taxon>Bacteroidia</taxon>
        <taxon>Bacteroidales</taxon>
        <taxon>Prevotellaceae</taxon>
        <taxon>Prevotella</taxon>
    </lineage>
</organism>
<feature type="region of interest" description="Disordered" evidence="1">
    <location>
        <begin position="1"/>
        <end position="25"/>
    </location>
</feature>
<keyword evidence="3" id="KW-1185">Reference proteome</keyword>
<comment type="caution">
    <text evidence="2">The sequence shown here is derived from an EMBL/GenBank/DDBJ whole genome shotgun (WGS) entry which is preliminary data.</text>
</comment>
<sequence>MRACRRTGGGTGYTLRPHTGSLRTGRREQEYQPLGTGVPAAGNRSSGRRVRLEACRQPVSGIRGKTDNRQKTNSEHNIFS</sequence>
<feature type="region of interest" description="Disordered" evidence="1">
    <location>
        <begin position="60"/>
        <end position="80"/>
    </location>
</feature>
<dbReference type="EMBL" id="AEWX01000029">
    <property type="protein sequence ID" value="EGC19269.1"/>
    <property type="molecule type" value="Genomic_DNA"/>
</dbReference>
<protein>
    <submittedName>
        <fullName evidence="2">Uncharacterized protein</fullName>
    </submittedName>
</protein>
<gene>
    <name evidence="2" type="ORF">HMPREF9141_2162</name>
</gene>
<dbReference type="Proteomes" id="UP000005697">
    <property type="component" value="Unassembled WGS sequence"/>
</dbReference>
<accession>F0F995</accession>
<reference evidence="2 3" key="1">
    <citation type="submission" date="2011-01" db="EMBL/GenBank/DDBJ databases">
        <authorList>
            <person name="Muzny D."/>
            <person name="Qin X."/>
            <person name="Deng J."/>
            <person name="Jiang H."/>
            <person name="Liu Y."/>
            <person name="Qu J."/>
            <person name="Song X.-Z."/>
            <person name="Zhang L."/>
            <person name="Thornton R."/>
            <person name="Coyle M."/>
            <person name="Francisco L."/>
            <person name="Jackson L."/>
            <person name="Javaid M."/>
            <person name="Korchina V."/>
            <person name="Kovar C."/>
            <person name="Mata R."/>
            <person name="Mathew T."/>
            <person name="Ngo R."/>
            <person name="Nguyen L."/>
            <person name="Nguyen N."/>
            <person name="Okwuonu G."/>
            <person name="Ongeri F."/>
            <person name="Pham C."/>
            <person name="Simmons D."/>
            <person name="Wilczek-Boney K."/>
            <person name="Hale W."/>
            <person name="Jakkamsetti A."/>
            <person name="Pham P."/>
            <person name="Ruth R."/>
            <person name="San Lucas F."/>
            <person name="Warren J."/>
            <person name="Zhang J."/>
            <person name="Zhao Z."/>
            <person name="Zhou C."/>
            <person name="Zhu D."/>
            <person name="Lee S."/>
            <person name="Bess C."/>
            <person name="Blankenburg K."/>
            <person name="Forbes L."/>
            <person name="Fu Q."/>
            <person name="Gubbala S."/>
            <person name="Hirani K."/>
            <person name="Jayaseelan J.C."/>
            <person name="Lara F."/>
            <person name="Munidasa M."/>
            <person name="Palculict T."/>
            <person name="Patil S."/>
            <person name="Pu L.-L."/>
            <person name="Saada N."/>
            <person name="Tang L."/>
            <person name="Weissenberger G."/>
            <person name="Zhu Y."/>
            <person name="Hemphill L."/>
            <person name="Shang Y."/>
            <person name="Youmans B."/>
            <person name="Ayvaz T."/>
            <person name="Ross M."/>
            <person name="Santibanez J."/>
            <person name="Aqrawi P."/>
            <person name="Gross S."/>
            <person name="Joshi V."/>
            <person name="Fowler G."/>
            <person name="Nazareth L."/>
            <person name="Reid J."/>
            <person name="Worley K."/>
            <person name="Petrosino J."/>
            <person name="Highlander S."/>
            <person name="Gibbs R."/>
        </authorList>
    </citation>
    <scope>NUCLEOTIDE SEQUENCE [LARGE SCALE GENOMIC DNA]</scope>
    <source>
        <strain evidence="2 3">DSM 16608</strain>
    </source>
</reference>
<dbReference type="HOGENOM" id="CLU_2586804_0_0_10"/>
<evidence type="ECO:0000313" key="2">
    <source>
        <dbReference type="EMBL" id="EGC19269.1"/>
    </source>
</evidence>